<dbReference type="Pfam" id="PF03123">
    <property type="entry name" value="CAT_RBD"/>
    <property type="match status" value="1"/>
</dbReference>
<dbReference type="PANTHER" id="PTHR30185:SF15">
    <property type="entry name" value="CRYPTIC BETA-GLUCOSIDE BGL OPERON ANTITERMINATOR"/>
    <property type="match status" value="1"/>
</dbReference>
<evidence type="ECO:0000313" key="4">
    <source>
        <dbReference type="Proteomes" id="UP001061282"/>
    </source>
</evidence>
<dbReference type="AlphaFoldDB" id="A0A9J6QG89"/>
<dbReference type="Gene3D" id="2.30.24.10">
    <property type="entry name" value="CAT RNA-binding domain"/>
    <property type="match status" value="1"/>
</dbReference>
<name>A0A9J6QG89_9ENTR</name>
<gene>
    <name evidence="3" type="ORF">M8013_19765</name>
</gene>
<protein>
    <submittedName>
        <fullName evidence="3">PRD domain-containing protein</fullName>
    </submittedName>
</protein>
<evidence type="ECO:0000256" key="1">
    <source>
        <dbReference type="ARBA" id="ARBA00022737"/>
    </source>
</evidence>
<dbReference type="GO" id="GO:0003723">
    <property type="term" value="F:RNA binding"/>
    <property type="evidence" value="ECO:0007669"/>
    <property type="project" value="InterPro"/>
</dbReference>
<dbReference type="PROSITE" id="PS51372">
    <property type="entry name" value="PRD_2"/>
    <property type="match status" value="2"/>
</dbReference>
<dbReference type="SUPFAM" id="SSF50151">
    <property type="entry name" value="SacY-like RNA-binding domain"/>
    <property type="match status" value="1"/>
</dbReference>
<dbReference type="SUPFAM" id="SSF63520">
    <property type="entry name" value="PTS-regulatory domain, PRD"/>
    <property type="match status" value="2"/>
</dbReference>
<dbReference type="RefSeq" id="WP_271269476.1">
    <property type="nucleotide sequence ID" value="NZ_JAMGZJ010000078.1"/>
</dbReference>
<dbReference type="InterPro" id="IPR036634">
    <property type="entry name" value="PRD_sf"/>
</dbReference>
<dbReference type="InterPro" id="IPR050661">
    <property type="entry name" value="BglG_antiterminators"/>
</dbReference>
<dbReference type="Proteomes" id="UP001061282">
    <property type="component" value="Unassembled WGS sequence"/>
</dbReference>
<accession>A0A9J6QG89</accession>
<dbReference type="Pfam" id="PF00874">
    <property type="entry name" value="PRD"/>
    <property type="match status" value="2"/>
</dbReference>
<dbReference type="Gene3D" id="1.10.1790.10">
    <property type="entry name" value="PRD domain"/>
    <property type="match status" value="2"/>
</dbReference>
<dbReference type="GO" id="GO:0006355">
    <property type="term" value="P:regulation of DNA-templated transcription"/>
    <property type="evidence" value="ECO:0007669"/>
    <property type="project" value="InterPro"/>
</dbReference>
<feature type="domain" description="PRD" evidence="2">
    <location>
        <begin position="65"/>
        <end position="170"/>
    </location>
</feature>
<evidence type="ECO:0000313" key="3">
    <source>
        <dbReference type="EMBL" id="MCU6670968.1"/>
    </source>
</evidence>
<organism evidence="3 4">
    <name type="scientific">Silvania confinis</name>
    <dbReference type="NCBI Taxonomy" id="2926470"/>
    <lineage>
        <taxon>Bacteria</taxon>
        <taxon>Pseudomonadati</taxon>
        <taxon>Pseudomonadota</taxon>
        <taxon>Gammaproteobacteria</taxon>
        <taxon>Enterobacterales</taxon>
        <taxon>Enterobacteriaceae</taxon>
        <taxon>Silvania</taxon>
    </lineage>
</organism>
<evidence type="ECO:0000259" key="2">
    <source>
        <dbReference type="PROSITE" id="PS51372"/>
    </source>
</evidence>
<feature type="domain" description="PRD" evidence="2">
    <location>
        <begin position="171"/>
        <end position="280"/>
    </location>
</feature>
<sequence length="281" mass="31947">MRIRQILNNNVVSVCDGSGAEFILTGRGLGFNASVGDVVDERNVEKTFQLADSSVSARFKVLLNEVPVEIIQLTDDIVSLARQSLSRALSDVLYVSLADHLHFALQRHREGLAIQNPLEWEVRHLYRKEYLVGRQALALIASRTGQLLPDAEACSITLHIVNASMNVPDGQVMEMTRLIFQIQNIVKYWFAISIDEQSLNYQRFVTHIKFFAQRVMAGEILNNDDAELFEQMPKRYEKTLSCVQAISEFVSRNYNHTMSSSEKLYLTVHIGNVIHRQHNSI</sequence>
<dbReference type="InterPro" id="IPR011608">
    <property type="entry name" value="PRD"/>
</dbReference>
<keyword evidence="4" id="KW-1185">Reference proteome</keyword>
<dbReference type="PANTHER" id="PTHR30185">
    <property type="entry name" value="CRYPTIC BETA-GLUCOSIDE BGL OPERON ANTITERMINATOR"/>
    <property type="match status" value="1"/>
</dbReference>
<comment type="caution">
    <text evidence="3">The sequence shown here is derived from an EMBL/GenBank/DDBJ whole genome shotgun (WGS) entry which is preliminary data.</text>
</comment>
<reference evidence="3" key="1">
    <citation type="submission" date="2022-05" db="EMBL/GenBank/DDBJ databases">
        <title>Description of a novel species of Leclercia; Leclercia tamurae and the Proposal for a Novel Genus Silvania gen. nov. Containing Two Novel Species Silvania hatchlandensis sp. nov. and Silvania confinis sp. nov. Isolated from the Rhizosphere of Oak.</title>
        <authorList>
            <person name="Maddock D.W."/>
            <person name="Brady C.L."/>
            <person name="Denman S."/>
            <person name="Arnold D."/>
        </authorList>
    </citation>
    <scope>NUCLEOTIDE SEQUENCE</scope>
    <source>
        <strain evidence="3">H4N4</strain>
    </source>
</reference>
<dbReference type="InterPro" id="IPR036650">
    <property type="entry name" value="CAT_RNA-bd_dom_sf"/>
</dbReference>
<dbReference type="EMBL" id="JAMGZJ010000078">
    <property type="protein sequence ID" value="MCU6670968.1"/>
    <property type="molecule type" value="Genomic_DNA"/>
</dbReference>
<dbReference type="SMART" id="SM01061">
    <property type="entry name" value="CAT_RBD"/>
    <property type="match status" value="1"/>
</dbReference>
<dbReference type="InterPro" id="IPR004341">
    <property type="entry name" value="CAT_RNA-bd_dom"/>
</dbReference>
<dbReference type="NCBIfam" id="NF046042">
    <property type="entry name" value="LicT"/>
    <property type="match status" value="1"/>
</dbReference>
<proteinExistence type="predicted"/>
<keyword evidence="1" id="KW-0677">Repeat</keyword>